<feature type="region of interest" description="Disordered" evidence="2">
    <location>
        <begin position="992"/>
        <end position="1055"/>
    </location>
</feature>
<feature type="region of interest" description="Disordered" evidence="2">
    <location>
        <begin position="87"/>
        <end position="163"/>
    </location>
</feature>
<dbReference type="AlphaFoldDB" id="A0A836C3H6"/>
<dbReference type="PANTHER" id="PTHR35381">
    <property type="entry name" value="EF-HAND DOMAIN-CONTAINING PROTEIN"/>
    <property type="match status" value="1"/>
</dbReference>
<feature type="compositionally biased region" description="Basic and acidic residues" evidence="2">
    <location>
        <begin position="992"/>
        <end position="1007"/>
    </location>
</feature>
<sequence length="1055" mass="110833">MPGDIMHQLAAATGMLDDPSKKAAGAGLKEAPRVLLVTTVDIGGGLSERIEVRAGEDPIDVARLFCAKHGLPEAIIGPLAAHLDDNMKKAVSQQGGKSSDGRSSPHGNLPPGSPLGPPMHTESPKPAAGGMPPPPTSAAGAIPASATGGGSQPGHKPQYSFGSGMDEQLYEHLSSKLLDESQAPSARHARGNWVSATEMLSGPGSKRSSSGLSGVGTGRPGGATGPSPRDSVHVRLYATAQERSARHAERRKMADAEVVASLAAGRTSMSWVSAEMMRGRGQGASYDNYGEMLYAEGVEALMGRLKKAELERKAREDKELEGVTFAPAITKKAWELKQRERSSGSGVGLGLGGSIDGSVAGEDAEKWQRLYSRGMRKSTLERLEQLRSQREAAEVAECTFRPRINKHSDSLMNERAETLKVLNITHHEQLFADALRRQAKLDELQRWYPDGVTFQPQVNKDPRAQEYLRRSWERSSKQAGSTTTTTTATAAPSTGPGAAASTAASTASPRGGPAVAQPPQMSVVERLYAEAEKKAAKLEAARQLLHGPVDPATGKTLFQPETGRGPRGGVARHSAARASGGHIGEHLYRAAQELAAKRAAAEEAERRAADEEASRSRTTNVSQRLFTDLKLKRFRQIFEYLDEHGSGVLDLLAVLGRAPPSTHSTEAGAGPEAGGEGPNGEARVTLAVRHPRVDNLDTEVLMDVEAAADVWARANGLLLSKEERGLQSGSPRDTQAADQSHPSSPSAGPAGSLLSPGSSGCLAGPCPPLSLEMFMSCMEEALRMRRGPRAYLVPSPSAKQVPQHSFRPAINPRSRALAAKSRPDAASTFELLHRVAAQTADRLEAMRRDKEAAGLEGCTFAPQLNANKNVGGRALSRAMTRSVNGRPGSGDPASGFAAAAAGIAAAAEGGPGALVAAQAAADQERADLQRQLAELRAATEAAVGMQADLLAAAAEGGEGGEEEGGEDVAAFSLLEQELRDMQALTRVAMEDNDRRQQELAERQEAAAREAAQVQAQVQQQQQQGPSAGGVPPGGLQELAAALGVTSWQGPDAAGH</sequence>
<dbReference type="EMBL" id="JAEHOE010000013">
    <property type="protein sequence ID" value="KAG2497694.1"/>
    <property type="molecule type" value="Genomic_DNA"/>
</dbReference>
<protein>
    <recommendedName>
        <fullName evidence="5">EF-hand domain-containing protein</fullName>
    </recommendedName>
</protein>
<evidence type="ECO:0000313" key="4">
    <source>
        <dbReference type="Proteomes" id="UP000612055"/>
    </source>
</evidence>
<feature type="compositionally biased region" description="Polar residues" evidence="2">
    <location>
        <begin position="727"/>
        <end position="741"/>
    </location>
</feature>
<feature type="compositionally biased region" description="Low complexity" evidence="2">
    <location>
        <begin position="1008"/>
        <end position="1023"/>
    </location>
</feature>
<keyword evidence="4" id="KW-1185">Reference proteome</keyword>
<keyword evidence="1" id="KW-0175">Coiled coil</keyword>
<dbReference type="Gene3D" id="3.10.20.870">
    <property type="entry name" value="PFU (PLAA family ubiquitin binding), C-terminal domain"/>
    <property type="match status" value="1"/>
</dbReference>
<feature type="region of interest" description="Disordered" evidence="2">
    <location>
        <begin position="660"/>
        <end position="681"/>
    </location>
</feature>
<evidence type="ECO:0000313" key="3">
    <source>
        <dbReference type="EMBL" id="KAG2497694.1"/>
    </source>
</evidence>
<dbReference type="InterPro" id="IPR038122">
    <property type="entry name" value="PFU_sf"/>
</dbReference>
<feature type="coiled-coil region" evidence="1">
    <location>
        <begin position="914"/>
        <end position="941"/>
    </location>
</feature>
<dbReference type="Proteomes" id="UP000612055">
    <property type="component" value="Unassembled WGS sequence"/>
</dbReference>
<name>A0A836C3H6_9CHLO</name>
<comment type="caution">
    <text evidence="3">The sequence shown here is derived from an EMBL/GenBank/DDBJ whole genome shotgun (WGS) entry which is preliminary data.</text>
</comment>
<evidence type="ECO:0000256" key="1">
    <source>
        <dbReference type="SAM" id="Coils"/>
    </source>
</evidence>
<evidence type="ECO:0008006" key="5">
    <source>
        <dbReference type="Google" id="ProtNLM"/>
    </source>
</evidence>
<dbReference type="OrthoDB" id="75192at2759"/>
<accession>A0A836C3H6</accession>
<feature type="compositionally biased region" description="Gly residues" evidence="2">
    <location>
        <begin position="213"/>
        <end position="224"/>
    </location>
</feature>
<reference evidence="3" key="1">
    <citation type="journal article" date="2020" name="bioRxiv">
        <title>Comparative genomics of Chlamydomonas.</title>
        <authorList>
            <person name="Craig R.J."/>
            <person name="Hasan A.R."/>
            <person name="Ness R.W."/>
            <person name="Keightley P.D."/>
        </authorList>
    </citation>
    <scope>NUCLEOTIDE SEQUENCE</scope>
    <source>
        <strain evidence="3">CCAP 11/70</strain>
    </source>
</reference>
<feature type="coiled-coil region" evidence="1">
    <location>
        <begin position="587"/>
        <end position="614"/>
    </location>
</feature>
<feature type="compositionally biased region" description="Low complexity" evidence="2">
    <location>
        <begin position="479"/>
        <end position="509"/>
    </location>
</feature>
<feature type="region of interest" description="Disordered" evidence="2">
    <location>
        <begin position="197"/>
        <end position="232"/>
    </location>
</feature>
<feature type="region of interest" description="Disordered" evidence="2">
    <location>
        <begin position="546"/>
        <end position="572"/>
    </location>
</feature>
<feature type="region of interest" description="Disordered" evidence="2">
    <location>
        <begin position="722"/>
        <end position="755"/>
    </location>
</feature>
<feature type="region of interest" description="Disordered" evidence="2">
    <location>
        <begin position="469"/>
        <end position="519"/>
    </location>
</feature>
<organism evidence="3 4">
    <name type="scientific">Edaphochlamys debaryana</name>
    <dbReference type="NCBI Taxonomy" id="47281"/>
    <lineage>
        <taxon>Eukaryota</taxon>
        <taxon>Viridiplantae</taxon>
        <taxon>Chlorophyta</taxon>
        <taxon>core chlorophytes</taxon>
        <taxon>Chlorophyceae</taxon>
        <taxon>CS clade</taxon>
        <taxon>Chlamydomonadales</taxon>
        <taxon>Chlamydomonadales incertae sedis</taxon>
        <taxon>Edaphochlamys</taxon>
    </lineage>
</organism>
<proteinExistence type="predicted"/>
<gene>
    <name evidence="3" type="ORF">HYH03_004431</name>
</gene>
<dbReference type="PANTHER" id="PTHR35381:SF1">
    <property type="entry name" value="EF-HAND DOMAIN-CONTAINING PROTEIN"/>
    <property type="match status" value="1"/>
</dbReference>
<evidence type="ECO:0000256" key="2">
    <source>
        <dbReference type="SAM" id="MobiDB-lite"/>
    </source>
</evidence>
<feature type="compositionally biased region" description="Low complexity" evidence="2">
    <location>
        <begin position="742"/>
        <end position="755"/>
    </location>
</feature>